<evidence type="ECO:0000256" key="2">
    <source>
        <dbReference type="PROSITE-ProRule" id="PRU00335"/>
    </source>
</evidence>
<dbReference type="Gene3D" id="1.10.10.60">
    <property type="entry name" value="Homeodomain-like"/>
    <property type="match status" value="1"/>
</dbReference>
<dbReference type="GO" id="GO:0000976">
    <property type="term" value="F:transcription cis-regulatory region binding"/>
    <property type="evidence" value="ECO:0007669"/>
    <property type="project" value="TreeGrafter"/>
</dbReference>
<dbReference type="SUPFAM" id="SSF46689">
    <property type="entry name" value="Homeodomain-like"/>
    <property type="match status" value="1"/>
</dbReference>
<keyword evidence="5" id="KW-1185">Reference proteome</keyword>
<dbReference type="InterPro" id="IPR050109">
    <property type="entry name" value="HTH-type_TetR-like_transc_reg"/>
</dbReference>
<sequence>MALGRPTRRSGRAEVSFERGDRRESAILDSLAGLLTTAPLKSITIGDIAKGAGISRPSLYFYFDSKAQVFCALLARTGYHRTPGFLLCAADSEQPVAGQVQSIVRQTFRTWRENTVVLRRGFEAADDLDVARQWQRTASDLTGLLAQWIARCRATGLLTVTDETPLELAESLLWLIEKSCYRLFSRATTLSEQNRRAVVLVELGRRMLGDDPVPAGAATGDTERPTR</sequence>
<dbReference type="PANTHER" id="PTHR30055:SF184">
    <property type="entry name" value="HTH-TYPE TRANSCRIPTIONAL REGULATOR ETHR"/>
    <property type="match status" value="1"/>
</dbReference>
<dbReference type="InterPro" id="IPR036271">
    <property type="entry name" value="Tet_transcr_reg_TetR-rel_C_sf"/>
</dbReference>
<dbReference type="InterPro" id="IPR001647">
    <property type="entry name" value="HTH_TetR"/>
</dbReference>
<proteinExistence type="predicted"/>
<organism evidence="4 5">
    <name type="scientific">Actinoalloteichus hymeniacidonis</name>
    <dbReference type="NCBI Taxonomy" id="340345"/>
    <lineage>
        <taxon>Bacteria</taxon>
        <taxon>Bacillati</taxon>
        <taxon>Actinomycetota</taxon>
        <taxon>Actinomycetes</taxon>
        <taxon>Pseudonocardiales</taxon>
        <taxon>Pseudonocardiaceae</taxon>
        <taxon>Actinoalloteichus</taxon>
    </lineage>
</organism>
<dbReference type="AlphaFoldDB" id="A0AAC9HNU2"/>
<reference evidence="5" key="1">
    <citation type="submission" date="2016-03" db="EMBL/GenBank/DDBJ databases">
        <title>Complete genome sequence of the type strain Actinoalloteichus hymeniacidonis DSM 45092.</title>
        <authorList>
            <person name="Schaffert L."/>
            <person name="Albersmeier A."/>
            <person name="Winkler A."/>
            <person name="Kalinowski J."/>
            <person name="Zotchev S."/>
            <person name="Ruckert C."/>
        </authorList>
    </citation>
    <scope>NUCLEOTIDE SEQUENCE [LARGE SCALE GENOMIC DNA]</scope>
    <source>
        <strain evidence="5">HPA177(T) (DSM 45092(T))</strain>
    </source>
</reference>
<accession>A0AAC9HNU2</accession>
<dbReference type="Pfam" id="PF00440">
    <property type="entry name" value="TetR_N"/>
    <property type="match status" value="1"/>
</dbReference>
<feature type="DNA-binding region" description="H-T-H motif" evidence="2">
    <location>
        <begin position="44"/>
        <end position="63"/>
    </location>
</feature>
<evidence type="ECO:0000313" key="4">
    <source>
        <dbReference type="EMBL" id="AOS62832.1"/>
    </source>
</evidence>
<dbReference type="EMBL" id="CP014859">
    <property type="protein sequence ID" value="AOS62832.1"/>
    <property type="molecule type" value="Genomic_DNA"/>
</dbReference>
<dbReference type="PANTHER" id="PTHR30055">
    <property type="entry name" value="HTH-TYPE TRANSCRIPTIONAL REGULATOR RUTR"/>
    <property type="match status" value="1"/>
</dbReference>
<dbReference type="Gene3D" id="1.10.357.10">
    <property type="entry name" value="Tetracycline Repressor, domain 2"/>
    <property type="match status" value="1"/>
</dbReference>
<dbReference type="RefSeq" id="WP_084642834.1">
    <property type="nucleotide sequence ID" value="NZ_CP014859.1"/>
</dbReference>
<evidence type="ECO:0000259" key="3">
    <source>
        <dbReference type="PROSITE" id="PS50977"/>
    </source>
</evidence>
<dbReference type="InterPro" id="IPR009057">
    <property type="entry name" value="Homeodomain-like_sf"/>
</dbReference>
<protein>
    <submittedName>
        <fullName evidence="4">Transcriptional regulator, TetR family</fullName>
    </submittedName>
</protein>
<dbReference type="PROSITE" id="PS50977">
    <property type="entry name" value="HTH_TETR_2"/>
    <property type="match status" value="1"/>
</dbReference>
<name>A0AAC9HNU2_9PSEU</name>
<dbReference type="SUPFAM" id="SSF48498">
    <property type="entry name" value="Tetracyclin repressor-like, C-terminal domain"/>
    <property type="match status" value="1"/>
</dbReference>
<gene>
    <name evidence="4" type="ORF">TL08_10085</name>
</gene>
<dbReference type="Proteomes" id="UP000095210">
    <property type="component" value="Chromosome"/>
</dbReference>
<dbReference type="GO" id="GO:0003700">
    <property type="term" value="F:DNA-binding transcription factor activity"/>
    <property type="evidence" value="ECO:0007669"/>
    <property type="project" value="TreeGrafter"/>
</dbReference>
<feature type="domain" description="HTH tetR-type" evidence="3">
    <location>
        <begin position="21"/>
        <end position="81"/>
    </location>
</feature>
<evidence type="ECO:0000256" key="1">
    <source>
        <dbReference type="ARBA" id="ARBA00023125"/>
    </source>
</evidence>
<dbReference type="KEGG" id="ahm:TL08_10085"/>
<keyword evidence="1 2" id="KW-0238">DNA-binding</keyword>
<evidence type="ECO:0000313" key="5">
    <source>
        <dbReference type="Proteomes" id="UP000095210"/>
    </source>
</evidence>